<gene>
    <name evidence="1" type="ORF">TR149270</name>
</gene>
<dbReference type="AlphaFoldDB" id="A0A0X3Q243"/>
<accession>A0A0X3Q243</accession>
<sequence>MYGIHKRQSVRVISLRSVEKVTIWCKVDYRNLLVPKGSGMSSYFAGLLYRLGSPTTCTGSDFVTRKQATRLECSPSRRRSALLKIYKSHSLAKSIVFVFCKKHTVSHHVLLYFYVQFLPKRWEKEKNLANWGKKSMAKSGLGEP</sequence>
<name>A0A0X3Q243_SCHSO</name>
<organism evidence="1">
    <name type="scientific">Schistocephalus solidus</name>
    <name type="common">Tapeworm</name>
    <dbReference type="NCBI Taxonomy" id="70667"/>
    <lineage>
        <taxon>Eukaryota</taxon>
        <taxon>Metazoa</taxon>
        <taxon>Spiralia</taxon>
        <taxon>Lophotrochozoa</taxon>
        <taxon>Platyhelminthes</taxon>
        <taxon>Cestoda</taxon>
        <taxon>Eucestoda</taxon>
        <taxon>Diphyllobothriidea</taxon>
        <taxon>Diphyllobothriidae</taxon>
        <taxon>Schistocephalus</taxon>
    </lineage>
</organism>
<dbReference type="EMBL" id="GEEE01005146">
    <property type="protein sequence ID" value="JAP58079.1"/>
    <property type="molecule type" value="Transcribed_RNA"/>
</dbReference>
<protein>
    <submittedName>
        <fullName evidence="1">Uncharacterized protein</fullName>
    </submittedName>
</protein>
<reference evidence="1" key="1">
    <citation type="submission" date="2016-01" db="EMBL/GenBank/DDBJ databases">
        <title>Reference transcriptome for the parasite Schistocephalus solidus: insights into the molecular evolution of parasitism.</title>
        <authorList>
            <person name="Hebert F.O."/>
            <person name="Grambauer S."/>
            <person name="Barber I."/>
            <person name="Landry C.R."/>
            <person name="Aubin-Horth N."/>
        </authorList>
    </citation>
    <scope>NUCLEOTIDE SEQUENCE</scope>
</reference>
<proteinExistence type="predicted"/>
<evidence type="ECO:0000313" key="1">
    <source>
        <dbReference type="EMBL" id="JAP58079.1"/>
    </source>
</evidence>